<evidence type="ECO:0000313" key="2">
    <source>
        <dbReference type="Proteomes" id="UP000789901"/>
    </source>
</evidence>
<reference evidence="1 2" key="1">
    <citation type="submission" date="2021-06" db="EMBL/GenBank/DDBJ databases">
        <authorList>
            <person name="Kallberg Y."/>
            <person name="Tangrot J."/>
            <person name="Rosling A."/>
        </authorList>
    </citation>
    <scope>NUCLEOTIDE SEQUENCE [LARGE SCALE GENOMIC DNA]</scope>
    <source>
        <strain evidence="1 2">120-4 pot B 10/14</strain>
    </source>
</reference>
<name>A0ABN7XBG4_GIGMA</name>
<comment type="caution">
    <text evidence="1">The sequence shown here is derived from an EMBL/GenBank/DDBJ whole genome shotgun (WGS) entry which is preliminary data.</text>
</comment>
<gene>
    <name evidence="1" type="ORF">GMARGA_LOCUS41407</name>
</gene>
<protein>
    <submittedName>
        <fullName evidence="1">14144_t:CDS:1</fullName>
    </submittedName>
</protein>
<feature type="non-terminal residue" evidence="1">
    <location>
        <position position="161"/>
    </location>
</feature>
<accession>A0ABN7XBG4</accession>
<evidence type="ECO:0000313" key="1">
    <source>
        <dbReference type="EMBL" id="CAG8852586.1"/>
    </source>
</evidence>
<dbReference type="EMBL" id="CAJVQB010113810">
    <property type="protein sequence ID" value="CAG8852586.1"/>
    <property type="molecule type" value="Genomic_DNA"/>
</dbReference>
<sequence length="161" mass="19851">MYLSKRLLNTLDNEFCKKYSYEDYLSVYNINHFKCNNLKEWLIKKTENEKEERYPFTFILIGDLVKSYNIVSKVYGNVFEFVNTYCQLYKAKHTNYKKEKLPLMVSEFVRKDLKDYFTSFFDGYSERKLYFLLTQYNFDEWEKRFGKLDNGEKQSFKWRIE</sequence>
<proteinExistence type="predicted"/>
<organism evidence="1 2">
    <name type="scientific">Gigaspora margarita</name>
    <dbReference type="NCBI Taxonomy" id="4874"/>
    <lineage>
        <taxon>Eukaryota</taxon>
        <taxon>Fungi</taxon>
        <taxon>Fungi incertae sedis</taxon>
        <taxon>Mucoromycota</taxon>
        <taxon>Glomeromycotina</taxon>
        <taxon>Glomeromycetes</taxon>
        <taxon>Diversisporales</taxon>
        <taxon>Gigasporaceae</taxon>
        <taxon>Gigaspora</taxon>
    </lineage>
</organism>
<dbReference type="Proteomes" id="UP000789901">
    <property type="component" value="Unassembled WGS sequence"/>
</dbReference>
<keyword evidence="2" id="KW-1185">Reference proteome</keyword>